<dbReference type="EMBL" id="CP018906">
    <property type="protein sequence ID" value="AQW20920.1"/>
    <property type="molecule type" value="Genomic_DNA"/>
</dbReference>
<dbReference type="Pfam" id="PF00583">
    <property type="entry name" value="Acetyltransf_1"/>
    <property type="match status" value="1"/>
</dbReference>
<feature type="domain" description="N-acetyltransferase" evidence="3">
    <location>
        <begin position="8"/>
        <end position="150"/>
    </location>
</feature>
<name>A0A1S6QH46_9LACO</name>
<dbReference type="SUPFAM" id="SSF55729">
    <property type="entry name" value="Acyl-CoA N-acyltransferases (Nat)"/>
    <property type="match status" value="1"/>
</dbReference>
<dbReference type="RefSeq" id="WP_052127719.1">
    <property type="nucleotide sequence ID" value="NZ_CP018906.1"/>
</dbReference>
<accession>A0A1S6QH46</accession>
<dbReference type="Gene3D" id="3.40.630.30">
    <property type="match status" value="1"/>
</dbReference>
<evidence type="ECO:0000313" key="5">
    <source>
        <dbReference type="Proteomes" id="UP000030361"/>
    </source>
</evidence>
<dbReference type="PANTHER" id="PTHR43800">
    <property type="entry name" value="PEPTIDYL-LYSINE N-ACETYLTRANSFERASE YJAB"/>
    <property type="match status" value="1"/>
</dbReference>
<dbReference type="KEGG" id="lcu:PL11_002800"/>
<keyword evidence="2" id="KW-0012">Acyltransferase</keyword>
<evidence type="ECO:0000256" key="1">
    <source>
        <dbReference type="ARBA" id="ARBA00022679"/>
    </source>
</evidence>
<dbReference type="InterPro" id="IPR016181">
    <property type="entry name" value="Acyl_CoA_acyltransferase"/>
</dbReference>
<protein>
    <submittedName>
        <fullName evidence="4">GNAT family N-acetyltransferase</fullName>
    </submittedName>
</protein>
<dbReference type="Proteomes" id="UP000030361">
    <property type="component" value="Chromosome"/>
</dbReference>
<evidence type="ECO:0000259" key="3">
    <source>
        <dbReference type="PROSITE" id="PS51186"/>
    </source>
</evidence>
<keyword evidence="1 4" id="KW-0808">Transferase</keyword>
<reference evidence="4 5" key="1">
    <citation type="journal article" date="2015" name="Genome Announc.">
        <title>Genome Sequence of Lactobacillus curieae CCTCC M 2011381T, a Novel Producer of Gamma-aminobutyric Acid.</title>
        <authorList>
            <person name="Wang Y."/>
            <person name="Wang Y."/>
            <person name="Lang C."/>
            <person name="Wei D."/>
            <person name="Xu P."/>
            <person name="Xie J."/>
        </authorList>
    </citation>
    <scope>NUCLEOTIDE SEQUENCE [LARGE SCALE GENOMIC DNA]</scope>
    <source>
        <strain evidence="4 5">CCTCC M 2011381</strain>
    </source>
</reference>
<dbReference type="CDD" id="cd04301">
    <property type="entry name" value="NAT_SF"/>
    <property type="match status" value="1"/>
</dbReference>
<proteinExistence type="predicted"/>
<sequence length="152" mass="17261">MSDIYKVTKLTNPTPVQMDQIMDLWLQGNLDAHSFISRNYWLANVAEVRGAIKQSELYVATEHEDKIIGFIGLVNDYAAGLFVATNHRSHGIGSELLKVAIRTHPHLTLHVYEKNPRAFELYRRLGFKVISKQVDDETGEMGYSMEIQKGTP</sequence>
<keyword evidence="5" id="KW-1185">Reference proteome</keyword>
<evidence type="ECO:0000313" key="4">
    <source>
        <dbReference type="EMBL" id="AQW20920.1"/>
    </source>
</evidence>
<gene>
    <name evidence="4" type="ORF">PL11_002800</name>
</gene>
<organism evidence="4 5">
    <name type="scientific">Lentilactobacillus curieae</name>
    <dbReference type="NCBI Taxonomy" id="1138822"/>
    <lineage>
        <taxon>Bacteria</taxon>
        <taxon>Bacillati</taxon>
        <taxon>Bacillota</taxon>
        <taxon>Bacilli</taxon>
        <taxon>Lactobacillales</taxon>
        <taxon>Lactobacillaceae</taxon>
        <taxon>Lentilactobacillus</taxon>
    </lineage>
</organism>
<dbReference type="PROSITE" id="PS51186">
    <property type="entry name" value="GNAT"/>
    <property type="match status" value="1"/>
</dbReference>
<dbReference type="eggNOG" id="COG0456">
    <property type="taxonomic scope" value="Bacteria"/>
</dbReference>
<dbReference type="InterPro" id="IPR000182">
    <property type="entry name" value="GNAT_dom"/>
</dbReference>
<dbReference type="PANTHER" id="PTHR43800:SF1">
    <property type="entry name" value="PEPTIDYL-LYSINE N-ACETYLTRANSFERASE YJAB"/>
    <property type="match status" value="1"/>
</dbReference>
<evidence type="ECO:0000256" key="2">
    <source>
        <dbReference type="ARBA" id="ARBA00023315"/>
    </source>
</evidence>
<dbReference type="GO" id="GO:0016747">
    <property type="term" value="F:acyltransferase activity, transferring groups other than amino-acyl groups"/>
    <property type="evidence" value="ECO:0007669"/>
    <property type="project" value="InterPro"/>
</dbReference>
<dbReference type="AlphaFoldDB" id="A0A1S6QH46"/>